<evidence type="ECO:0000313" key="2">
    <source>
        <dbReference type="Proteomes" id="UP000005010"/>
    </source>
</evidence>
<dbReference type="RefSeq" id="WP_014660551.1">
    <property type="nucleotide sequence ID" value="NC_017737.1"/>
</dbReference>
<evidence type="ECO:0000313" key="1">
    <source>
        <dbReference type="EMBL" id="AFI03679.1"/>
    </source>
</evidence>
<accession>I0EL60</accession>
<keyword evidence="2" id="KW-1185">Reference proteome</keyword>
<dbReference type="AlphaFoldDB" id="I0EL60"/>
<protein>
    <submittedName>
        <fullName evidence="1">Uncharacterized protein</fullName>
    </submittedName>
</protein>
<sequence>MRYLSKLDQLDKNQKQFINQVLANNMPTSEYSGSDGYSIGAQIGERLAFKNRVLGLDDDELQWDLKSMVEKKQKDKENMRSTLKFGEKKFILAGCDGILEVKAETNKGGVGILAFRNDK</sequence>
<dbReference type="KEGG" id="hce:HCW_01970"/>
<gene>
    <name evidence="1" type="ordered locus">HCW_01970</name>
</gene>
<dbReference type="EMBL" id="CP003479">
    <property type="protein sequence ID" value="AFI03679.1"/>
    <property type="molecule type" value="Genomic_DNA"/>
</dbReference>
<organism evidence="1 2">
    <name type="scientific">Helicobacter cetorum (strain ATCC BAA-429 / MIT 00-7128)</name>
    <dbReference type="NCBI Taxonomy" id="182217"/>
    <lineage>
        <taxon>Bacteria</taxon>
        <taxon>Pseudomonadati</taxon>
        <taxon>Campylobacterota</taxon>
        <taxon>Epsilonproteobacteria</taxon>
        <taxon>Campylobacterales</taxon>
        <taxon>Helicobacteraceae</taxon>
        <taxon>Helicobacter</taxon>
    </lineage>
</organism>
<dbReference type="PATRIC" id="fig|182217.3.peg.412"/>
<name>I0EL60_HELC0</name>
<dbReference type="HOGENOM" id="CLU_2058116_0_0_7"/>
<reference evidence="2" key="1">
    <citation type="submission" date="2012-04" db="EMBL/GenBank/DDBJ databases">
        <title>Complete genome sequence of Helicobacter cetorum strain MIT 00-7128.</title>
        <authorList>
            <person name="Kersulyte D."/>
            <person name="Berg D.E."/>
        </authorList>
    </citation>
    <scope>NUCLEOTIDE SEQUENCE [LARGE SCALE GENOMIC DNA]</scope>
    <source>
        <strain evidence="2">MIT 00-7128</strain>
    </source>
</reference>
<proteinExistence type="predicted"/>
<dbReference type="Proteomes" id="UP000005010">
    <property type="component" value="Chromosome"/>
</dbReference>